<feature type="compositionally biased region" description="Polar residues" evidence="1">
    <location>
        <begin position="52"/>
        <end position="62"/>
    </location>
</feature>
<sequence length="94" mass="10224">MMTAAVGTVVVITIITIITPRGSSLRRQCAGMTGEGGGGGQRHRVRRWTGTVETQKHGTSLTKKPPDVTKARKPKTEHLLKVDDHDFTMRPAFG</sequence>
<organism evidence="2 3">
    <name type="scientific">Muraenolepis orangiensis</name>
    <name type="common">Patagonian moray cod</name>
    <dbReference type="NCBI Taxonomy" id="630683"/>
    <lineage>
        <taxon>Eukaryota</taxon>
        <taxon>Metazoa</taxon>
        <taxon>Chordata</taxon>
        <taxon>Craniata</taxon>
        <taxon>Vertebrata</taxon>
        <taxon>Euteleostomi</taxon>
        <taxon>Actinopterygii</taxon>
        <taxon>Neopterygii</taxon>
        <taxon>Teleostei</taxon>
        <taxon>Neoteleostei</taxon>
        <taxon>Acanthomorphata</taxon>
        <taxon>Zeiogadaria</taxon>
        <taxon>Gadariae</taxon>
        <taxon>Gadiformes</taxon>
        <taxon>Muraenolepidoidei</taxon>
        <taxon>Muraenolepididae</taxon>
        <taxon>Muraenolepis</taxon>
    </lineage>
</organism>
<gene>
    <name evidence="2" type="ORF">NHX12_019820</name>
</gene>
<protein>
    <submittedName>
        <fullName evidence="2">Uncharacterized protein</fullName>
    </submittedName>
</protein>
<feature type="region of interest" description="Disordered" evidence="1">
    <location>
        <begin position="52"/>
        <end position="77"/>
    </location>
</feature>
<name>A0A9Q0IXK1_9TELE</name>
<feature type="non-terminal residue" evidence="2">
    <location>
        <position position="94"/>
    </location>
</feature>
<dbReference type="AlphaFoldDB" id="A0A9Q0IXK1"/>
<dbReference type="Proteomes" id="UP001148018">
    <property type="component" value="Unassembled WGS sequence"/>
</dbReference>
<dbReference type="EMBL" id="JANIIK010000035">
    <property type="protein sequence ID" value="KAJ3613573.1"/>
    <property type="molecule type" value="Genomic_DNA"/>
</dbReference>
<keyword evidence="3" id="KW-1185">Reference proteome</keyword>
<evidence type="ECO:0000256" key="1">
    <source>
        <dbReference type="SAM" id="MobiDB-lite"/>
    </source>
</evidence>
<evidence type="ECO:0000313" key="3">
    <source>
        <dbReference type="Proteomes" id="UP001148018"/>
    </source>
</evidence>
<comment type="caution">
    <text evidence="2">The sequence shown here is derived from an EMBL/GenBank/DDBJ whole genome shotgun (WGS) entry which is preliminary data.</text>
</comment>
<evidence type="ECO:0000313" key="2">
    <source>
        <dbReference type="EMBL" id="KAJ3613573.1"/>
    </source>
</evidence>
<feature type="compositionally biased region" description="Basic and acidic residues" evidence="1">
    <location>
        <begin position="64"/>
        <end position="77"/>
    </location>
</feature>
<dbReference type="OrthoDB" id="8931436at2759"/>
<proteinExistence type="predicted"/>
<reference evidence="2" key="1">
    <citation type="submission" date="2022-07" db="EMBL/GenBank/DDBJ databases">
        <title>Chromosome-level genome of Muraenolepis orangiensis.</title>
        <authorList>
            <person name="Kim J."/>
        </authorList>
    </citation>
    <scope>NUCLEOTIDE SEQUENCE</scope>
    <source>
        <strain evidence="2">KU_S4_2022</strain>
        <tissue evidence="2">Muscle</tissue>
    </source>
</reference>
<accession>A0A9Q0IXK1</accession>